<organism evidence="2 3">
    <name type="scientific">Durusdinium trenchii</name>
    <dbReference type="NCBI Taxonomy" id="1381693"/>
    <lineage>
        <taxon>Eukaryota</taxon>
        <taxon>Sar</taxon>
        <taxon>Alveolata</taxon>
        <taxon>Dinophyceae</taxon>
        <taxon>Suessiales</taxon>
        <taxon>Symbiodiniaceae</taxon>
        <taxon>Durusdinium</taxon>
    </lineage>
</organism>
<dbReference type="PANTHER" id="PTHR34598">
    <property type="entry name" value="BLL6449 PROTEIN"/>
    <property type="match status" value="1"/>
</dbReference>
<protein>
    <submittedName>
        <fullName evidence="2">Uncharacterized protein</fullName>
    </submittedName>
</protein>
<evidence type="ECO:0000313" key="3">
    <source>
        <dbReference type="Proteomes" id="UP001642484"/>
    </source>
</evidence>
<dbReference type="NCBIfam" id="NF041278">
    <property type="entry name" value="CmcJ_NvfI_EfuI"/>
    <property type="match status" value="1"/>
</dbReference>
<gene>
    <name evidence="2" type="ORF">CCMP2556_LOCUS27437</name>
</gene>
<evidence type="ECO:0000256" key="1">
    <source>
        <dbReference type="ARBA" id="ARBA00023604"/>
    </source>
</evidence>
<dbReference type="PANTHER" id="PTHR34598:SF3">
    <property type="entry name" value="OXIDOREDUCTASE AN1597"/>
    <property type="match status" value="1"/>
</dbReference>
<dbReference type="Proteomes" id="UP001642484">
    <property type="component" value="Unassembled WGS sequence"/>
</dbReference>
<accession>A0ABP0MYE3</accession>
<dbReference type="InterPro" id="IPR044053">
    <property type="entry name" value="AsaB-like"/>
</dbReference>
<comment type="similarity">
    <text evidence="1">Belongs to the asaB hydroxylase/desaturase family.</text>
</comment>
<proteinExistence type="inferred from homology"/>
<dbReference type="EMBL" id="CAXAMN010019846">
    <property type="protein sequence ID" value="CAK9055029.1"/>
    <property type="molecule type" value="Genomic_DNA"/>
</dbReference>
<comment type="caution">
    <text evidence="2">The sequence shown here is derived from an EMBL/GenBank/DDBJ whole genome shotgun (WGS) entry which is preliminary data.</text>
</comment>
<evidence type="ECO:0000313" key="2">
    <source>
        <dbReference type="EMBL" id="CAK9055029.1"/>
    </source>
</evidence>
<sequence length="305" mass="34446">MIARAAARVGPRFWRYIATEGWAGTTGKLYFQSEKVPTSILSTGQVGTNRDLLGSDGEFFGTDPLGLEVKIADGRGHRKTLDENGFCLMQHAWNHIDYYDNEKVINVYYPECEALVSEATGASRVVAFDHNLRAKQRKEAGDRLRGGNAVQEPLVTYGVHNDYTLTSAAQRIRQLARPASKNDTQTKSLLNEAEVEGLLKKRWLFINVWRNVAETPVECFPLAACDAQSTAVEDLVVFEIRYADRTGENYFARYSDNQQWFYFPRMEKDETMLLKCWDSRGEDFMKFSGGGGANGARDLQLAWLL</sequence>
<name>A0ABP0MYE3_9DINO</name>
<keyword evidence="3" id="KW-1185">Reference proteome</keyword>
<reference evidence="2 3" key="1">
    <citation type="submission" date="2024-02" db="EMBL/GenBank/DDBJ databases">
        <authorList>
            <person name="Chen Y."/>
            <person name="Shah S."/>
            <person name="Dougan E. K."/>
            <person name="Thang M."/>
            <person name="Chan C."/>
        </authorList>
    </citation>
    <scope>NUCLEOTIDE SEQUENCE [LARGE SCALE GENOMIC DNA]</scope>
</reference>